<comment type="similarity">
    <text evidence="2">Belongs to the bacterial solute-binding protein 8 family.</text>
</comment>
<keyword evidence="4" id="KW-0408">Iron</keyword>
<dbReference type="PANTHER" id="PTHR30532:SF1">
    <property type="entry name" value="IRON(3+)-HYDROXAMATE-BINDING PROTEIN FHUD"/>
    <property type="match status" value="1"/>
</dbReference>
<evidence type="ECO:0000256" key="6">
    <source>
        <dbReference type="SAM" id="SignalP"/>
    </source>
</evidence>
<dbReference type="AlphaFoldDB" id="A0A4R1ND36"/>
<dbReference type="InterPro" id="IPR051313">
    <property type="entry name" value="Bact_iron-sidero_bind"/>
</dbReference>
<feature type="signal peptide" evidence="6">
    <location>
        <begin position="1"/>
        <end position="22"/>
    </location>
</feature>
<organism evidence="8 9">
    <name type="scientific">Sodalis ligni</name>
    <dbReference type="NCBI Taxonomy" id="2697027"/>
    <lineage>
        <taxon>Bacteria</taxon>
        <taxon>Pseudomonadati</taxon>
        <taxon>Pseudomonadota</taxon>
        <taxon>Gammaproteobacteria</taxon>
        <taxon>Enterobacterales</taxon>
        <taxon>Bruguierivoracaceae</taxon>
        <taxon>Sodalis</taxon>
    </lineage>
</organism>
<evidence type="ECO:0000256" key="5">
    <source>
        <dbReference type="ARBA" id="ARBA00022729"/>
    </source>
</evidence>
<evidence type="ECO:0000256" key="4">
    <source>
        <dbReference type="ARBA" id="ARBA00022496"/>
    </source>
</evidence>
<evidence type="ECO:0000256" key="2">
    <source>
        <dbReference type="ARBA" id="ARBA00008814"/>
    </source>
</evidence>
<dbReference type="GO" id="GO:1901678">
    <property type="term" value="P:iron coordination entity transport"/>
    <property type="evidence" value="ECO:0007669"/>
    <property type="project" value="UniProtKB-ARBA"/>
</dbReference>
<evidence type="ECO:0000313" key="9">
    <source>
        <dbReference type="Proteomes" id="UP000294555"/>
    </source>
</evidence>
<proteinExistence type="inferred from homology"/>
<evidence type="ECO:0000259" key="7">
    <source>
        <dbReference type="PROSITE" id="PS50983"/>
    </source>
</evidence>
<dbReference type="SUPFAM" id="SSF53807">
    <property type="entry name" value="Helical backbone' metal receptor"/>
    <property type="match status" value="1"/>
</dbReference>
<evidence type="ECO:0000256" key="3">
    <source>
        <dbReference type="ARBA" id="ARBA00022448"/>
    </source>
</evidence>
<keyword evidence="3" id="KW-0813">Transport</keyword>
<comment type="caution">
    <text evidence="8">The sequence shown here is derived from an EMBL/GenBank/DDBJ whole genome shotgun (WGS) entry which is preliminary data.</text>
</comment>
<keyword evidence="5 6" id="KW-0732">Signal</keyword>
<gene>
    <name evidence="8" type="ORF">EZJ58_3477</name>
</gene>
<keyword evidence="9" id="KW-1185">Reference proteome</keyword>
<dbReference type="PANTHER" id="PTHR30532">
    <property type="entry name" value="IRON III DICITRATE-BINDING PERIPLASMIC PROTEIN"/>
    <property type="match status" value="1"/>
</dbReference>
<dbReference type="EMBL" id="SJOI01000001">
    <property type="protein sequence ID" value="TCL05303.1"/>
    <property type="molecule type" value="Genomic_DNA"/>
</dbReference>
<evidence type="ECO:0000313" key="8">
    <source>
        <dbReference type="EMBL" id="TCL05303.1"/>
    </source>
</evidence>
<dbReference type="GO" id="GO:0030288">
    <property type="term" value="C:outer membrane-bounded periplasmic space"/>
    <property type="evidence" value="ECO:0007669"/>
    <property type="project" value="TreeGrafter"/>
</dbReference>
<dbReference type="RefSeq" id="WP_132924018.1">
    <property type="nucleotide sequence ID" value="NZ_SJOI01000001.1"/>
</dbReference>
<comment type="subcellular location">
    <subcellularLocation>
        <location evidence="1">Cell envelope</location>
    </subcellularLocation>
</comment>
<accession>A0A4R1ND36</accession>
<protein>
    <submittedName>
        <fullName evidence="8">Iron complex transport system substrate-binding protein</fullName>
    </submittedName>
</protein>
<dbReference type="Pfam" id="PF01497">
    <property type="entry name" value="Peripla_BP_2"/>
    <property type="match status" value="1"/>
</dbReference>
<name>A0A4R1ND36_9GAMM</name>
<dbReference type="Gene3D" id="3.40.50.1980">
    <property type="entry name" value="Nitrogenase molybdenum iron protein domain"/>
    <property type="match status" value="2"/>
</dbReference>
<dbReference type="InterPro" id="IPR002491">
    <property type="entry name" value="ABC_transptr_periplasmic_BD"/>
</dbReference>
<feature type="chain" id="PRO_5020657510" evidence="6">
    <location>
        <begin position="23"/>
        <end position="309"/>
    </location>
</feature>
<dbReference type="PROSITE" id="PS50983">
    <property type="entry name" value="FE_B12_PBP"/>
    <property type="match status" value="1"/>
</dbReference>
<keyword evidence="4" id="KW-0406">Ion transport</keyword>
<feature type="domain" description="Fe/B12 periplasmic-binding" evidence="7">
    <location>
        <begin position="47"/>
        <end position="304"/>
    </location>
</feature>
<evidence type="ECO:0000256" key="1">
    <source>
        <dbReference type="ARBA" id="ARBA00004196"/>
    </source>
</evidence>
<keyword evidence="4" id="KW-0410">Iron transport</keyword>
<dbReference type="Proteomes" id="UP000294555">
    <property type="component" value="Unassembled WGS sequence"/>
</dbReference>
<dbReference type="OrthoDB" id="6160519at2"/>
<reference evidence="8 9" key="1">
    <citation type="submission" date="2019-02" db="EMBL/GenBank/DDBJ databases">
        <title>Investigation of anaerobic lignin degradation for improved lignocellulosic biofuels.</title>
        <authorList>
            <person name="Deangelis K."/>
        </authorList>
    </citation>
    <scope>NUCLEOTIDE SEQUENCE [LARGE SCALE GENOMIC DNA]</scope>
    <source>
        <strain evidence="8 9">159R</strain>
    </source>
</reference>
<sequence>MLSRRAFLQLAMLAPLSARALAEGPRPDADMDKMALPNSSPGVSPPRVAILDWGLTEMALSLGIVPVGVSAPDWYRRLFALPVLPPQVQDVGLLFQPNFETLKALNLDAIIITPAHALLRDGLTGIAPLLTLGNWGSRPMANIERDTRLMAGAFGRDGAADRLLEQAAQRLARAQTQLEPLRGTAVFIATVVDVLHLKLQTTGGLFDEVARRLGLRNAWRGGGNGQGEALVELQQIAATADARLVSLGDSAGVPPAADTPLWRSLPLTQAGNIVPLPPGLSSTGAMFSAVRFAEALAAGLLQAEGARHA</sequence>